<name>A0A3E0WJK2_9BACI</name>
<dbReference type="AlphaFoldDB" id="A0A3E0WJK2"/>
<dbReference type="InterPro" id="IPR006684">
    <property type="entry name" value="YbgC/YbaW"/>
</dbReference>
<dbReference type="EMBL" id="NFZX01000048">
    <property type="protein sequence ID" value="RFA32958.1"/>
    <property type="molecule type" value="Genomic_DNA"/>
</dbReference>
<protein>
    <submittedName>
        <fullName evidence="3">Uncharacterized protein</fullName>
    </submittedName>
</protein>
<comment type="similarity">
    <text evidence="1">Belongs to the 4-hydroxybenzoyl-CoA thioesterase family.</text>
</comment>
<accession>A0A3E0WJK2</accession>
<dbReference type="CDD" id="cd00586">
    <property type="entry name" value="4HBT"/>
    <property type="match status" value="1"/>
</dbReference>
<dbReference type="InterPro" id="IPR050563">
    <property type="entry name" value="4-hydroxybenzoyl-CoA_TE"/>
</dbReference>
<reference evidence="3 4" key="1">
    <citation type="submission" date="2017-05" db="EMBL/GenBank/DDBJ databases">
        <title>Virgibacillus sp. AK90 isolated from a saltern of Kakinada, India.</title>
        <authorList>
            <person name="Gupta V."/>
            <person name="Sidhu C."/>
            <person name="Korpole S."/>
            <person name="Pinnaka A.K."/>
        </authorList>
    </citation>
    <scope>NUCLEOTIDE SEQUENCE [LARGE SCALE GENOMIC DNA]</scope>
    <source>
        <strain evidence="3 4">AK90</strain>
    </source>
</reference>
<dbReference type="Gene3D" id="3.10.129.10">
    <property type="entry name" value="Hotdog Thioesterase"/>
    <property type="match status" value="1"/>
</dbReference>
<dbReference type="InterPro" id="IPR029069">
    <property type="entry name" value="HotDog_dom_sf"/>
</dbReference>
<evidence type="ECO:0000313" key="4">
    <source>
        <dbReference type="Proteomes" id="UP000256488"/>
    </source>
</evidence>
<evidence type="ECO:0000256" key="2">
    <source>
        <dbReference type="ARBA" id="ARBA00022801"/>
    </source>
</evidence>
<dbReference type="SUPFAM" id="SSF54637">
    <property type="entry name" value="Thioesterase/thiol ester dehydrase-isomerase"/>
    <property type="match status" value="1"/>
</dbReference>
<proteinExistence type="inferred from homology"/>
<dbReference type="Proteomes" id="UP000256488">
    <property type="component" value="Unassembled WGS sequence"/>
</dbReference>
<evidence type="ECO:0000313" key="3">
    <source>
        <dbReference type="EMBL" id="RFA32958.1"/>
    </source>
</evidence>
<keyword evidence="2" id="KW-0378">Hydrolase</keyword>
<dbReference type="RefSeq" id="WP_116279264.1">
    <property type="nucleotide sequence ID" value="NZ_NFZX01000048.1"/>
</dbReference>
<dbReference type="GO" id="GO:0047617">
    <property type="term" value="F:fatty acyl-CoA hydrolase activity"/>
    <property type="evidence" value="ECO:0007669"/>
    <property type="project" value="TreeGrafter"/>
</dbReference>
<evidence type="ECO:0000256" key="1">
    <source>
        <dbReference type="ARBA" id="ARBA00005953"/>
    </source>
</evidence>
<dbReference type="PIRSF" id="PIRSF003230">
    <property type="entry name" value="YbgC"/>
    <property type="match status" value="1"/>
</dbReference>
<dbReference type="PANTHER" id="PTHR31793">
    <property type="entry name" value="4-HYDROXYBENZOYL-COA THIOESTERASE FAMILY MEMBER"/>
    <property type="match status" value="1"/>
</dbReference>
<organism evidence="3 4">
    <name type="scientific">Virgibacillus dokdonensis</name>
    <dbReference type="NCBI Taxonomy" id="302167"/>
    <lineage>
        <taxon>Bacteria</taxon>
        <taxon>Bacillati</taxon>
        <taxon>Bacillota</taxon>
        <taxon>Bacilli</taxon>
        <taxon>Bacillales</taxon>
        <taxon>Bacillaceae</taxon>
        <taxon>Virgibacillus</taxon>
    </lineage>
</organism>
<gene>
    <name evidence="3" type="ORF">CAI16_16470</name>
</gene>
<comment type="caution">
    <text evidence="3">The sequence shown here is derived from an EMBL/GenBank/DDBJ whole genome shotgun (WGS) entry which is preliminary data.</text>
</comment>
<dbReference type="PANTHER" id="PTHR31793:SF27">
    <property type="entry name" value="NOVEL THIOESTERASE SUPERFAMILY DOMAIN AND SAPOSIN A-TYPE DOMAIN CONTAINING PROTEIN (0610012H03RIK)"/>
    <property type="match status" value="1"/>
</dbReference>
<sequence length="137" mass="16103">MKWFETTTKVRWSEVDMQGIVYYANYFTYFDLVREHIANTVGLDYMDEGIDVLTRDCQATFHSPARYGEELILRAALDHPKVAKYTFHYRILRKEGKQLLVEGKSDHIILDRETKQLRIDNSGHKEIFIKAGIFPES</sequence>
<dbReference type="Pfam" id="PF13279">
    <property type="entry name" value="4HBT_2"/>
    <property type="match status" value="1"/>
</dbReference>